<comment type="caution">
    <text evidence="2">The sequence shown here is derived from an EMBL/GenBank/DDBJ whole genome shotgun (WGS) entry which is preliminary data.</text>
</comment>
<dbReference type="PANTHER" id="PTHR43717:SF1">
    <property type="entry name" value="ANAEROBIC NITRIC OXIDE REDUCTASE FLAVORUBREDOXIN"/>
    <property type="match status" value="1"/>
</dbReference>
<evidence type="ECO:0000313" key="3">
    <source>
        <dbReference type="Proteomes" id="UP001166571"/>
    </source>
</evidence>
<protein>
    <submittedName>
        <fullName evidence="2">MBL fold metallo-hydrolase</fullName>
    </submittedName>
</protein>
<gene>
    <name evidence="2" type="ORF">K5P26_04255</name>
</gene>
<keyword evidence="3" id="KW-1185">Reference proteome</keyword>
<dbReference type="Pfam" id="PF19583">
    <property type="entry name" value="ODP"/>
    <property type="match status" value="1"/>
</dbReference>
<name>A0ABS7MBF1_9SPHN</name>
<dbReference type="InterPro" id="IPR036866">
    <property type="entry name" value="RibonucZ/Hydroxyglut_hydro"/>
</dbReference>
<dbReference type="EMBL" id="JAILXK010000001">
    <property type="protein sequence ID" value="MBY4636352.1"/>
    <property type="molecule type" value="Genomic_DNA"/>
</dbReference>
<dbReference type="SUPFAM" id="SSF56281">
    <property type="entry name" value="Metallo-hydrolase/oxidoreductase"/>
    <property type="match status" value="1"/>
</dbReference>
<feature type="domain" description="ODP" evidence="1">
    <location>
        <begin position="29"/>
        <end position="191"/>
    </location>
</feature>
<organism evidence="2 3">
    <name type="scientific">Sphingopyxis jiangsuensis</name>
    <dbReference type="NCBI Taxonomy" id="2871171"/>
    <lineage>
        <taxon>Bacteria</taxon>
        <taxon>Pseudomonadati</taxon>
        <taxon>Pseudomonadota</taxon>
        <taxon>Alphaproteobacteria</taxon>
        <taxon>Sphingomonadales</taxon>
        <taxon>Sphingomonadaceae</taxon>
        <taxon>Sphingopyxis</taxon>
    </lineage>
</organism>
<dbReference type="Gene3D" id="3.60.15.10">
    <property type="entry name" value="Ribonuclease Z/Hydroxyacylglutathione hydrolase-like"/>
    <property type="match status" value="1"/>
</dbReference>
<proteinExistence type="predicted"/>
<accession>A0ABS7MBF1</accession>
<reference evidence="2" key="1">
    <citation type="submission" date="2021-08" db="EMBL/GenBank/DDBJ databases">
        <title>Sphingopyxis panaciterrulae sp. nov., isolated from the surface water of the Yellow Sea.</title>
        <authorList>
            <person name="Gao Z."/>
            <person name="Zhang D."/>
            <person name="Zhang A."/>
        </authorList>
    </citation>
    <scope>NUCLEOTIDE SEQUENCE</scope>
    <source>
        <strain evidence="2">XHP0097</strain>
    </source>
</reference>
<dbReference type="RefSeq" id="WP_201926075.1">
    <property type="nucleotide sequence ID" value="NZ_JAERPO010000001.1"/>
</dbReference>
<dbReference type="Proteomes" id="UP001166571">
    <property type="component" value="Unassembled WGS sequence"/>
</dbReference>
<dbReference type="InterPro" id="IPR045761">
    <property type="entry name" value="ODP_dom"/>
</dbReference>
<evidence type="ECO:0000313" key="2">
    <source>
        <dbReference type="EMBL" id="MBY4636352.1"/>
    </source>
</evidence>
<evidence type="ECO:0000259" key="1">
    <source>
        <dbReference type="Pfam" id="PF19583"/>
    </source>
</evidence>
<dbReference type="PANTHER" id="PTHR43717">
    <property type="entry name" value="ANAEROBIC NITRIC OXIDE REDUCTASE FLAVORUBREDOXIN"/>
    <property type="match status" value="1"/>
</dbReference>
<sequence length="240" mass="25964">MTAQTTEIADGIFRLSVSVPEIGAPEGFTFNSFLVLDDEPLLFHAGQRGMFPLYSDAVARLMPVERLRWIGFGHIEADECGAMNLWLAAAPQAQVVHGETACSISLNDLADRPPRALADGEVVTTGRHRLRYIDTPHVPHSWESGVMFEETTATLLCGDLFTQFGQQAETRDDIVPAAIAAEDAFHSTSVGPATAPTIRRLAGLAPRTLALMHGPTFHGDGADALARLADYFERSLHEAA</sequence>